<accession>A0AAU8DR62</accession>
<dbReference type="GO" id="GO:0003824">
    <property type="term" value="F:catalytic activity"/>
    <property type="evidence" value="ECO:0007669"/>
    <property type="project" value="InterPro"/>
</dbReference>
<proteinExistence type="predicted"/>
<feature type="domain" description="HIT" evidence="2">
    <location>
        <begin position="1"/>
        <end position="39"/>
    </location>
</feature>
<dbReference type="InterPro" id="IPR036265">
    <property type="entry name" value="HIT-like_sf"/>
</dbReference>
<gene>
    <name evidence="3" type="ORF">ABLG96_03860</name>
</gene>
<sequence length="75" mass="8466">MRALHAVHRPTQLNYLIFGNKVPHLHTYVLPRYLDDSSPGMPLDPFIERPVDPADFEDQIARLRAVVGARNGSTT</sequence>
<evidence type="ECO:0000313" key="3">
    <source>
        <dbReference type="EMBL" id="XCG64485.1"/>
    </source>
</evidence>
<dbReference type="RefSeq" id="WP_353650098.1">
    <property type="nucleotide sequence ID" value="NZ_CP159218.1"/>
</dbReference>
<dbReference type="InterPro" id="IPR011146">
    <property type="entry name" value="HIT-like"/>
</dbReference>
<organism evidence="3">
    <name type="scientific">Nakamurella sp. A5-74</name>
    <dbReference type="NCBI Taxonomy" id="3158264"/>
    <lineage>
        <taxon>Bacteria</taxon>
        <taxon>Bacillati</taxon>
        <taxon>Actinomycetota</taxon>
        <taxon>Actinomycetes</taxon>
        <taxon>Nakamurellales</taxon>
        <taxon>Nakamurellaceae</taxon>
        <taxon>Nakamurella</taxon>
    </lineage>
</organism>
<dbReference type="Gene3D" id="3.30.428.10">
    <property type="entry name" value="HIT-like"/>
    <property type="match status" value="1"/>
</dbReference>
<dbReference type="EMBL" id="CP159218">
    <property type="protein sequence ID" value="XCG64485.1"/>
    <property type="molecule type" value="Genomic_DNA"/>
</dbReference>
<comment type="caution">
    <text evidence="1">Lacks conserved residue(s) required for the propagation of feature annotation.</text>
</comment>
<dbReference type="SUPFAM" id="SSF54197">
    <property type="entry name" value="HIT-like"/>
    <property type="match status" value="1"/>
</dbReference>
<dbReference type="AlphaFoldDB" id="A0AAU8DR62"/>
<protein>
    <recommendedName>
        <fullName evidence="2">HIT domain-containing protein</fullName>
    </recommendedName>
</protein>
<dbReference type="PROSITE" id="PS51084">
    <property type="entry name" value="HIT_2"/>
    <property type="match status" value="1"/>
</dbReference>
<reference evidence="3" key="1">
    <citation type="submission" date="2024-05" db="EMBL/GenBank/DDBJ databases">
        <authorList>
            <person name="Cai S.Y."/>
            <person name="Jin L.M."/>
            <person name="Li H.R."/>
        </authorList>
    </citation>
    <scope>NUCLEOTIDE SEQUENCE</scope>
    <source>
        <strain evidence="3">A5-74</strain>
    </source>
</reference>
<name>A0AAU8DR62_9ACTN</name>
<evidence type="ECO:0000256" key="1">
    <source>
        <dbReference type="PROSITE-ProRule" id="PRU00464"/>
    </source>
</evidence>
<evidence type="ECO:0000259" key="2">
    <source>
        <dbReference type="PROSITE" id="PS51084"/>
    </source>
</evidence>